<dbReference type="Gene3D" id="3.30.70.120">
    <property type="match status" value="1"/>
</dbReference>
<dbReference type="Pfam" id="PF01784">
    <property type="entry name" value="DUF34_NIF3"/>
    <property type="match status" value="1"/>
</dbReference>
<evidence type="ECO:0000256" key="3">
    <source>
        <dbReference type="ARBA" id="ARBA00022112"/>
    </source>
</evidence>
<evidence type="ECO:0000256" key="2">
    <source>
        <dbReference type="ARBA" id="ARBA00011643"/>
    </source>
</evidence>
<evidence type="ECO:0000256" key="4">
    <source>
        <dbReference type="ARBA" id="ARBA00022723"/>
    </source>
</evidence>
<dbReference type="GO" id="GO:0046872">
    <property type="term" value="F:metal ion binding"/>
    <property type="evidence" value="ECO:0007669"/>
    <property type="project" value="UniProtKB-UniRule"/>
</dbReference>
<organism evidence="7 8">
    <name type="scientific">Flavihumibacter solisilvae</name>
    <dbReference type="NCBI Taxonomy" id="1349421"/>
    <lineage>
        <taxon>Bacteria</taxon>
        <taxon>Pseudomonadati</taxon>
        <taxon>Bacteroidota</taxon>
        <taxon>Chitinophagia</taxon>
        <taxon>Chitinophagales</taxon>
        <taxon>Chitinophagaceae</taxon>
        <taxon>Flavihumibacter</taxon>
    </lineage>
</organism>
<evidence type="ECO:0000313" key="7">
    <source>
        <dbReference type="EMBL" id="KIC95544.1"/>
    </source>
</evidence>
<evidence type="ECO:0000256" key="1">
    <source>
        <dbReference type="ARBA" id="ARBA00006964"/>
    </source>
</evidence>
<dbReference type="Gene3D" id="3.40.1390.30">
    <property type="entry name" value="NIF3 (NGG1p interacting factor 3)-like"/>
    <property type="match status" value="1"/>
</dbReference>
<dbReference type="NCBIfam" id="TIGR00486">
    <property type="entry name" value="YbgI_SA1388"/>
    <property type="match status" value="1"/>
</dbReference>
<gene>
    <name evidence="7" type="ORF">OI18_04565</name>
</gene>
<feature type="binding site" evidence="6">
    <location>
        <position position="65"/>
    </location>
    <ligand>
        <name>a divalent metal cation</name>
        <dbReference type="ChEBI" id="CHEBI:60240"/>
        <label>1</label>
    </ligand>
</feature>
<dbReference type="InterPro" id="IPR002678">
    <property type="entry name" value="DUF34/NIF3"/>
</dbReference>
<dbReference type="GO" id="GO:0005737">
    <property type="term" value="C:cytoplasm"/>
    <property type="evidence" value="ECO:0007669"/>
    <property type="project" value="TreeGrafter"/>
</dbReference>
<dbReference type="PIRSF" id="PIRSF037489">
    <property type="entry name" value="UCP037489_NIF3_YqfO"/>
    <property type="match status" value="1"/>
</dbReference>
<evidence type="ECO:0000256" key="5">
    <source>
        <dbReference type="PIRNR" id="PIRNR037489"/>
    </source>
</evidence>
<dbReference type="SUPFAM" id="SSF102705">
    <property type="entry name" value="NIF3 (NGG1p interacting factor 3)-like"/>
    <property type="match status" value="1"/>
</dbReference>
<comment type="caution">
    <text evidence="7">The sequence shown here is derived from an EMBL/GenBank/DDBJ whole genome shotgun (WGS) entry which is preliminary data.</text>
</comment>
<dbReference type="STRING" id="1349421.OI18_04565"/>
<dbReference type="RefSeq" id="WP_039137592.1">
    <property type="nucleotide sequence ID" value="NZ_JSVC01000005.1"/>
</dbReference>
<proteinExistence type="inferred from homology"/>
<dbReference type="InterPro" id="IPR015867">
    <property type="entry name" value="N-reg_PII/ATP_PRibTrfase_C"/>
</dbReference>
<keyword evidence="4 5" id="KW-0479">Metal-binding</keyword>
<name>A0A0C1IYJ7_9BACT</name>
<feature type="binding site" evidence="6">
    <location>
        <position position="103"/>
    </location>
    <ligand>
        <name>a divalent metal cation</name>
        <dbReference type="ChEBI" id="CHEBI:60240"/>
        <label>1</label>
    </ligand>
</feature>
<reference evidence="7 8" key="1">
    <citation type="submission" date="2014-11" db="EMBL/GenBank/DDBJ databases">
        <title>Genome sequence of Flavihumibacter solisilvae 3-3.</title>
        <authorList>
            <person name="Zhou G."/>
            <person name="Li M."/>
            <person name="Wang G."/>
        </authorList>
    </citation>
    <scope>NUCLEOTIDE SEQUENCE [LARGE SCALE GENOMIC DNA]</scope>
    <source>
        <strain evidence="7 8">3-3</strain>
    </source>
</reference>
<dbReference type="AlphaFoldDB" id="A0A0C1IYJ7"/>
<feature type="binding site" evidence="6">
    <location>
        <position position="331"/>
    </location>
    <ligand>
        <name>a divalent metal cation</name>
        <dbReference type="ChEBI" id="CHEBI:60240"/>
        <label>1</label>
    </ligand>
</feature>
<dbReference type="InterPro" id="IPR017221">
    <property type="entry name" value="DUF34/NIF3_bac"/>
</dbReference>
<dbReference type="PANTHER" id="PTHR13799:SF14">
    <property type="entry name" value="GTP CYCLOHYDROLASE 1 TYPE 2 HOMOLOG"/>
    <property type="match status" value="1"/>
</dbReference>
<accession>A0A0C1IYJ7</accession>
<dbReference type="InterPro" id="IPR036069">
    <property type="entry name" value="DUF34/NIF3_sf"/>
</dbReference>
<evidence type="ECO:0000256" key="6">
    <source>
        <dbReference type="PIRSR" id="PIRSR602678-1"/>
    </source>
</evidence>
<dbReference type="Proteomes" id="UP000031408">
    <property type="component" value="Unassembled WGS sequence"/>
</dbReference>
<dbReference type="EMBL" id="JSVC01000005">
    <property type="protein sequence ID" value="KIC95544.1"/>
    <property type="molecule type" value="Genomic_DNA"/>
</dbReference>
<evidence type="ECO:0000313" key="8">
    <source>
        <dbReference type="Proteomes" id="UP000031408"/>
    </source>
</evidence>
<dbReference type="FunFam" id="3.40.1390.30:FF:000001">
    <property type="entry name" value="GTP cyclohydrolase 1 type 2"/>
    <property type="match status" value="1"/>
</dbReference>
<feature type="binding site" evidence="6">
    <location>
        <position position="64"/>
    </location>
    <ligand>
        <name>a divalent metal cation</name>
        <dbReference type="ChEBI" id="CHEBI:60240"/>
        <label>2</label>
    </ligand>
</feature>
<protein>
    <recommendedName>
        <fullName evidence="3 5">GTP cyclohydrolase 1 type 2 homolog</fullName>
    </recommendedName>
</protein>
<sequence length="365" mass="39999">MKIREIIHHLEMIAPPALQESYDNSGLITGDAFLDCTGVLISLDATEEVVLEAVSRGCNLVISHHPIVFSGLKKLTGRNYVENTVITAIRHNITLYAIHTNLDNVSIGVSGKMADLLQLGNRRILQPKPGLLKKLYTFVPHAQLQQVSTALFAAGAGHIGDYSECSYTVAGTGTYLPGEGTNPYAGKQGTRHEEPETRLEVIYPVWLESQVIAALRASHPYEEVAFDLVSLSNVHEAVGSGMIGELPAEVTESDFLELLKTVFGLKVVRHTPFTGRMVRSVALCGGAGSFLVSRALQLNADVYITGDIKYHEFFDADGRMLLADIGHFESEQFTVDLLYDILAEKFPTFAVFKTGVNTNPVKYYI</sequence>
<keyword evidence="8" id="KW-1185">Reference proteome</keyword>
<comment type="similarity">
    <text evidence="1 5">Belongs to the GTP cyclohydrolase I type 2/NIF3 family.</text>
</comment>
<comment type="subunit">
    <text evidence="2">Homohexamer.</text>
</comment>
<dbReference type="PANTHER" id="PTHR13799">
    <property type="entry name" value="NGG1 INTERACTING FACTOR 3"/>
    <property type="match status" value="1"/>
</dbReference>
<feature type="binding site" evidence="6">
    <location>
        <position position="327"/>
    </location>
    <ligand>
        <name>a divalent metal cation</name>
        <dbReference type="ChEBI" id="CHEBI:60240"/>
        <label>1</label>
    </ligand>
</feature>
<dbReference type="OrthoDB" id="9792792at2"/>